<evidence type="ECO:0000313" key="1">
    <source>
        <dbReference type="EMBL" id="MDQ0269207.1"/>
    </source>
</evidence>
<protein>
    <submittedName>
        <fullName evidence="1">Uncharacterized protein</fullName>
    </submittedName>
</protein>
<gene>
    <name evidence="1" type="ORF">J2S17_001077</name>
</gene>
<reference evidence="1 2" key="1">
    <citation type="submission" date="2023-07" db="EMBL/GenBank/DDBJ databases">
        <title>Genomic Encyclopedia of Type Strains, Phase IV (KMG-IV): sequencing the most valuable type-strain genomes for metagenomic binning, comparative biology and taxonomic classification.</title>
        <authorList>
            <person name="Goeker M."/>
        </authorList>
    </citation>
    <scope>NUCLEOTIDE SEQUENCE [LARGE SCALE GENOMIC DNA]</scope>
    <source>
        <strain evidence="1 2">DSM 23494</strain>
    </source>
</reference>
<keyword evidence="2" id="KW-1185">Reference proteome</keyword>
<sequence>MLKNNLFIYAEEIGLIYLDHWKAWPNTDDEGIKEYLDDTYYPNEQGMRFGVHLQSSFLLRYKKEADSYIRFFLLPLNSSILP</sequence>
<name>A0ABU0AD83_9BACI</name>
<proteinExistence type="predicted"/>
<dbReference type="RefSeq" id="WP_307472593.1">
    <property type="nucleotide sequence ID" value="NZ_JAUSUB010000003.1"/>
</dbReference>
<organism evidence="1 2">
    <name type="scientific">Cytobacillus purgationiresistens</name>
    <dbReference type="NCBI Taxonomy" id="863449"/>
    <lineage>
        <taxon>Bacteria</taxon>
        <taxon>Bacillati</taxon>
        <taxon>Bacillota</taxon>
        <taxon>Bacilli</taxon>
        <taxon>Bacillales</taxon>
        <taxon>Bacillaceae</taxon>
        <taxon>Cytobacillus</taxon>
    </lineage>
</organism>
<dbReference type="Proteomes" id="UP001238088">
    <property type="component" value="Unassembled WGS sequence"/>
</dbReference>
<accession>A0ABU0AD83</accession>
<comment type="caution">
    <text evidence="1">The sequence shown here is derived from an EMBL/GenBank/DDBJ whole genome shotgun (WGS) entry which is preliminary data.</text>
</comment>
<evidence type="ECO:0000313" key="2">
    <source>
        <dbReference type="Proteomes" id="UP001238088"/>
    </source>
</evidence>
<dbReference type="EMBL" id="JAUSUB010000003">
    <property type="protein sequence ID" value="MDQ0269207.1"/>
    <property type="molecule type" value="Genomic_DNA"/>
</dbReference>